<dbReference type="InterPro" id="IPR027383">
    <property type="entry name" value="Znf_put"/>
</dbReference>
<sequence>MNVRRVSMDSIRRRRTFSSLSVRGDFTPDQAKTRDKAKARARRSDSIGHLGPEAVVAFVDGEMEPKAMHRVRIHLVHCAECRADVHHQRHASEWVRHCSDDSAVKAPQSLLAKLAGMATEGVAPGPDASTPAHRPEQDFLDKVETVVRAIKHNQRGQH</sequence>
<dbReference type="Pfam" id="PF13490">
    <property type="entry name" value="zf-HC2"/>
    <property type="match status" value="1"/>
</dbReference>
<evidence type="ECO:0000313" key="6">
    <source>
        <dbReference type="Proteomes" id="UP000270649"/>
    </source>
</evidence>
<evidence type="ECO:0000313" key="5">
    <source>
        <dbReference type="EMBL" id="RMB58678.1"/>
    </source>
</evidence>
<feature type="compositionally biased region" description="Basic and acidic residues" evidence="3">
    <location>
        <begin position="31"/>
        <end position="45"/>
    </location>
</feature>
<dbReference type="EMBL" id="REGC01000010">
    <property type="protein sequence ID" value="RMB58678.1"/>
    <property type="molecule type" value="Genomic_DNA"/>
</dbReference>
<evidence type="ECO:0000256" key="1">
    <source>
        <dbReference type="ARBA" id="ARBA00023015"/>
    </source>
</evidence>
<dbReference type="Proteomes" id="UP000270649">
    <property type="component" value="Unassembled WGS sequence"/>
</dbReference>
<evidence type="ECO:0000256" key="3">
    <source>
        <dbReference type="SAM" id="MobiDB-lite"/>
    </source>
</evidence>
<gene>
    <name evidence="5" type="ORF">D9543_08240</name>
</gene>
<dbReference type="InterPro" id="IPR041916">
    <property type="entry name" value="Anti_sigma_zinc_sf"/>
</dbReference>
<reference evidence="5 6" key="1">
    <citation type="submission" date="2018-10" db="EMBL/GenBank/DDBJ databases">
        <title>Corynebacterium macginleyi genome sequencing and assembly of the type strain and two clinical samples.</title>
        <authorList>
            <person name="Bernier A.-M."/>
            <person name="Bernard K."/>
        </authorList>
    </citation>
    <scope>NUCLEOTIDE SEQUENCE [LARGE SCALE GENOMIC DNA]</scope>
    <source>
        <strain evidence="5 6">NML 120205</strain>
    </source>
</reference>
<comment type="caution">
    <text evidence="5">The sequence shown here is derived from an EMBL/GenBank/DDBJ whole genome shotgun (WGS) entry which is preliminary data.</text>
</comment>
<accession>A0A3M0G274</accession>
<dbReference type="AlphaFoldDB" id="A0A3M0G274"/>
<feature type="domain" description="Putative zinc-finger" evidence="4">
    <location>
        <begin position="54"/>
        <end position="82"/>
    </location>
</feature>
<dbReference type="Gene3D" id="1.10.10.1320">
    <property type="entry name" value="Anti-sigma factor, zinc-finger domain"/>
    <property type="match status" value="1"/>
</dbReference>
<keyword evidence="1" id="KW-0805">Transcription regulation</keyword>
<evidence type="ECO:0000256" key="2">
    <source>
        <dbReference type="ARBA" id="ARBA00023163"/>
    </source>
</evidence>
<feature type="region of interest" description="Disordered" evidence="3">
    <location>
        <begin position="23"/>
        <end position="45"/>
    </location>
</feature>
<protein>
    <submittedName>
        <fullName evidence="5">Zf-HC2 domain-containing protein</fullName>
    </submittedName>
</protein>
<keyword evidence="2" id="KW-0804">Transcription</keyword>
<organism evidence="5 6">
    <name type="scientific">Corynebacterium macginleyi</name>
    <dbReference type="NCBI Taxonomy" id="38290"/>
    <lineage>
        <taxon>Bacteria</taxon>
        <taxon>Bacillati</taxon>
        <taxon>Actinomycetota</taxon>
        <taxon>Actinomycetes</taxon>
        <taxon>Mycobacteriales</taxon>
        <taxon>Corynebacteriaceae</taxon>
        <taxon>Corynebacterium</taxon>
    </lineage>
</organism>
<proteinExistence type="predicted"/>
<name>A0A3M0G274_9CORY</name>
<evidence type="ECO:0000259" key="4">
    <source>
        <dbReference type="Pfam" id="PF13490"/>
    </source>
</evidence>